<reference evidence="1" key="2">
    <citation type="submission" date="2023-02" db="EMBL/GenBank/DDBJ databases">
        <authorList>
            <consortium name="DOE Joint Genome Institute"/>
            <person name="Mondo S.J."/>
            <person name="Chang Y."/>
            <person name="Wang Y."/>
            <person name="Ahrendt S."/>
            <person name="Andreopoulos W."/>
            <person name="Barry K."/>
            <person name="Beard J."/>
            <person name="Benny G.L."/>
            <person name="Blankenship S."/>
            <person name="Bonito G."/>
            <person name="Cuomo C."/>
            <person name="Desiro A."/>
            <person name="Gervers K.A."/>
            <person name="Hundley H."/>
            <person name="Kuo A."/>
            <person name="LaButti K."/>
            <person name="Lang B.F."/>
            <person name="Lipzen A."/>
            <person name="O'Donnell K."/>
            <person name="Pangilinan J."/>
            <person name="Reynolds N."/>
            <person name="Sandor L."/>
            <person name="Smith M.W."/>
            <person name="Tsang A."/>
            <person name="Grigoriev I.V."/>
            <person name="Stajich J.E."/>
            <person name="Spatafora J.W."/>
        </authorList>
    </citation>
    <scope>NUCLEOTIDE SEQUENCE</scope>
    <source>
        <strain evidence="1">RSA 2281</strain>
    </source>
</reference>
<reference evidence="1" key="1">
    <citation type="journal article" date="2022" name="IScience">
        <title>Evolution of zygomycete secretomes and the origins of terrestrial fungal ecologies.</title>
        <authorList>
            <person name="Chang Y."/>
            <person name="Wang Y."/>
            <person name="Mondo S."/>
            <person name="Ahrendt S."/>
            <person name="Andreopoulos W."/>
            <person name="Barry K."/>
            <person name="Beard J."/>
            <person name="Benny G.L."/>
            <person name="Blankenship S."/>
            <person name="Bonito G."/>
            <person name="Cuomo C."/>
            <person name="Desiro A."/>
            <person name="Gervers K.A."/>
            <person name="Hundley H."/>
            <person name="Kuo A."/>
            <person name="LaButti K."/>
            <person name="Lang B.F."/>
            <person name="Lipzen A."/>
            <person name="O'Donnell K."/>
            <person name="Pangilinan J."/>
            <person name="Reynolds N."/>
            <person name="Sandor L."/>
            <person name="Smith M.E."/>
            <person name="Tsang A."/>
            <person name="Grigoriev I.V."/>
            <person name="Stajich J.E."/>
            <person name="Spatafora J.W."/>
        </authorList>
    </citation>
    <scope>NUCLEOTIDE SEQUENCE</scope>
    <source>
        <strain evidence="1">RSA 2281</strain>
    </source>
</reference>
<dbReference type="EMBL" id="JAIXMP010000070">
    <property type="protein sequence ID" value="KAI9243563.1"/>
    <property type="molecule type" value="Genomic_DNA"/>
</dbReference>
<protein>
    <submittedName>
        <fullName evidence="1">Uncharacterized protein</fullName>
    </submittedName>
</protein>
<proteinExistence type="predicted"/>
<sequence>MISLRQGLCTWHCLVSGEYSENGTGMYFQDKSFICNSCWREADDFKRKKKSILIMMARMDQLLLLPSLKHSLVHNTLVPMEMHGIGHQFYNLIQGTYHFEKAKKKSPFMITSIDQVLNDIVNSRLVIPSGAFDSSWLNLKSKTNNRKILKKLAVKLYYNVKNRYDFLRSFLPDDDFDPSDYDEYDADHCNGPYYLLQCLHQTSIIFPPCSHDNAKWCF</sequence>
<gene>
    <name evidence="1" type="ORF">BDA99DRAFT_544401</name>
</gene>
<comment type="caution">
    <text evidence="1">The sequence shown here is derived from an EMBL/GenBank/DDBJ whole genome shotgun (WGS) entry which is preliminary data.</text>
</comment>
<keyword evidence="2" id="KW-1185">Reference proteome</keyword>
<dbReference type="AlphaFoldDB" id="A0AAD5JKC7"/>
<evidence type="ECO:0000313" key="2">
    <source>
        <dbReference type="Proteomes" id="UP001209540"/>
    </source>
</evidence>
<accession>A0AAD5JKC7</accession>
<evidence type="ECO:0000313" key="1">
    <source>
        <dbReference type="EMBL" id="KAI9243563.1"/>
    </source>
</evidence>
<name>A0AAD5JKC7_9FUNG</name>
<dbReference type="Proteomes" id="UP001209540">
    <property type="component" value="Unassembled WGS sequence"/>
</dbReference>
<organism evidence="1 2">
    <name type="scientific">Phascolomyces articulosus</name>
    <dbReference type="NCBI Taxonomy" id="60185"/>
    <lineage>
        <taxon>Eukaryota</taxon>
        <taxon>Fungi</taxon>
        <taxon>Fungi incertae sedis</taxon>
        <taxon>Mucoromycota</taxon>
        <taxon>Mucoromycotina</taxon>
        <taxon>Mucoromycetes</taxon>
        <taxon>Mucorales</taxon>
        <taxon>Lichtheimiaceae</taxon>
        <taxon>Phascolomyces</taxon>
    </lineage>
</organism>